<evidence type="ECO:0000313" key="2">
    <source>
        <dbReference type="EMBL" id="CAH2408690.1"/>
    </source>
</evidence>
<sequence>MQKSPSTTAGTKQEQSNCGRQRGVPEHGFIPAWVPCHECGERWLGEAETERGTALYEGPLSGRFAATSPRFAVGEEPKS</sequence>
<reference evidence="2 3" key="1">
    <citation type="submission" date="2022-03" db="EMBL/GenBank/DDBJ databases">
        <authorList>
            <person name="Brunel B."/>
        </authorList>
    </citation>
    <scope>NUCLEOTIDE SEQUENCE [LARGE SCALE GENOMIC DNA]</scope>
    <source>
        <strain evidence="2">STM5069sample</strain>
    </source>
</reference>
<dbReference type="EMBL" id="CAKXZT010000168">
    <property type="protein sequence ID" value="CAH2408690.1"/>
    <property type="molecule type" value="Genomic_DNA"/>
</dbReference>
<keyword evidence="3" id="KW-1185">Reference proteome</keyword>
<feature type="compositionally biased region" description="Polar residues" evidence="1">
    <location>
        <begin position="1"/>
        <end position="19"/>
    </location>
</feature>
<protein>
    <submittedName>
        <fullName evidence="2">Uncharacterized protein</fullName>
    </submittedName>
</protein>
<feature type="region of interest" description="Disordered" evidence="1">
    <location>
        <begin position="1"/>
        <end position="24"/>
    </location>
</feature>
<dbReference type="Proteomes" id="UP001153050">
    <property type="component" value="Unassembled WGS sequence"/>
</dbReference>
<gene>
    <name evidence="2" type="ORF">MES5069_70308</name>
</gene>
<proteinExistence type="predicted"/>
<organism evidence="2 3">
    <name type="scientific">Mesorhizobium escarrei</name>
    <dbReference type="NCBI Taxonomy" id="666018"/>
    <lineage>
        <taxon>Bacteria</taxon>
        <taxon>Pseudomonadati</taxon>
        <taxon>Pseudomonadota</taxon>
        <taxon>Alphaproteobacteria</taxon>
        <taxon>Hyphomicrobiales</taxon>
        <taxon>Phyllobacteriaceae</taxon>
        <taxon>Mesorhizobium</taxon>
    </lineage>
</organism>
<name>A0ABN8KEL7_9HYPH</name>
<evidence type="ECO:0000313" key="3">
    <source>
        <dbReference type="Proteomes" id="UP001153050"/>
    </source>
</evidence>
<comment type="caution">
    <text evidence="2">The sequence shown here is derived from an EMBL/GenBank/DDBJ whole genome shotgun (WGS) entry which is preliminary data.</text>
</comment>
<evidence type="ECO:0000256" key="1">
    <source>
        <dbReference type="SAM" id="MobiDB-lite"/>
    </source>
</evidence>
<accession>A0ABN8KEL7</accession>